<comment type="subcellular location">
    <subcellularLocation>
        <location evidence="1">Membrane</location>
        <topology evidence="1">Multi-pass membrane protein</topology>
    </subcellularLocation>
</comment>
<feature type="domain" description="Major facilitator superfamily (MFS) profile" evidence="8">
    <location>
        <begin position="20"/>
        <end position="300"/>
    </location>
</feature>
<evidence type="ECO:0000256" key="1">
    <source>
        <dbReference type="ARBA" id="ARBA00004141"/>
    </source>
</evidence>
<feature type="transmembrane region" description="Helical" evidence="7">
    <location>
        <begin position="54"/>
        <end position="75"/>
    </location>
</feature>
<feature type="transmembrane region" description="Helical" evidence="7">
    <location>
        <begin position="188"/>
        <end position="210"/>
    </location>
</feature>
<dbReference type="InterPro" id="IPR020846">
    <property type="entry name" value="MFS_dom"/>
</dbReference>
<dbReference type="InterPro" id="IPR036259">
    <property type="entry name" value="MFS_trans_sf"/>
</dbReference>
<dbReference type="Pfam" id="PF07690">
    <property type="entry name" value="MFS_1"/>
    <property type="match status" value="1"/>
</dbReference>
<evidence type="ECO:0000256" key="2">
    <source>
        <dbReference type="ARBA" id="ARBA00022448"/>
    </source>
</evidence>
<dbReference type="PANTHER" id="PTHR23505:SF79">
    <property type="entry name" value="PROTEIN SPINSTER"/>
    <property type="match status" value="1"/>
</dbReference>
<dbReference type="RefSeq" id="WP_138141649.1">
    <property type="nucleotide sequence ID" value="NZ_LR588407.1"/>
</dbReference>
<dbReference type="GO" id="GO:0022857">
    <property type="term" value="F:transmembrane transporter activity"/>
    <property type="evidence" value="ECO:0007669"/>
    <property type="project" value="InterPro"/>
</dbReference>
<dbReference type="GO" id="GO:0016020">
    <property type="term" value="C:membrane"/>
    <property type="evidence" value="ECO:0007669"/>
    <property type="project" value="UniProtKB-SubCell"/>
</dbReference>
<feature type="transmembrane region" description="Helical" evidence="7">
    <location>
        <begin position="146"/>
        <end position="168"/>
    </location>
</feature>
<evidence type="ECO:0000256" key="3">
    <source>
        <dbReference type="ARBA" id="ARBA00022692"/>
    </source>
</evidence>
<feature type="transmembrane region" description="Helical" evidence="7">
    <location>
        <begin position="87"/>
        <end position="106"/>
    </location>
</feature>
<dbReference type="KEGG" id="bvy:NCTC9239_02200"/>
<sequence length="300" mass="32628">MQITDNGLIAPPSGRHGGYVLVLLMLGYVLSFFDRQILVMMIEPIGRDLHLTDTHFGLLYGFAFALFYTVVGLFFGRLVDSMHRPRLLAGAIILWSLATAACGLATNFTELFIARMMVGVGEAALAPVAYSLIADLFQPQRRARAFSIYAMGIYLGTGVAFILGGKLVGWLDALPPMSLPWNGEPLAGWHLAFLIAGVPGMFLALALMFVREARPARTAATSVRGATFGAFVEHARRHWIALTCHHFGFAMHTGYGYAHRHLDPGLLPAPPRLVDRAGGTGPRRHPADRGGRWGPLRAAP</sequence>
<name>A0A4P1K8S1_9CAUL</name>
<evidence type="ECO:0000313" key="9">
    <source>
        <dbReference type="EMBL" id="VTO16770.1"/>
    </source>
</evidence>
<dbReference type="EMBL" id="LR588407">
    <property type="protein sequence ID" value="VTO16770.1"/>
    <property type="molecule type" value="Genomic_DNA"/>
</dbReference>
<evidence type="ECO:0000259" key="8">
    <source>
        <dbReference type="PROSITE" id="PS50850"/>
    </source>
</evidence>
<keyword evidence="3 7" id="KW-0812">Transmembrane</keyword>
<dbReference type="PANTHER" id="PTHR23505">
    <property type="entry name" value="SPINSTER"/>
    <property type="match status" value="1"/>
</dbReference>
<proteinExistence type="predicted"/>
<evidence type="ECO:0000256" key="7">
    <source>
        <dbReference type="SAM" id="Phobius"/>
    </source>
</evidence>
<dbReference type="AlphaFoldDB" id="A0A4P1K8S1"/>
<dbReference type="Gene3D" id="1.20.1250.20">
    <property type="entry name" value="MFS general substrate transporter like domains"/>
    <property type="match status" value="1"/>
</dbReference>
<reference evidence="9 10" key="1">
    <citation type="submission" date="2019-04" db="EMBL/GenBank/DDBJ databases">
        <authorList>
            <consortium name="Pathogen Informatics"/>
        </authorList>
    </citation>
    <scope>NUCLEOTIDE SEQUENCE [LARGE SCALE GENOMIC DNA]</scope>
    <source>
        <strain evidence="9 10">NCTC9239</strain>
    </source>
</reference>
<keyword evidence="5 7" id="KW-0472">Membrane</keyword>
<feature type="region of interest" description="Disordered" evidence="6">
    <location>
        <begin position="271"/>
        <end position="300"/>
    </location>
</feature>
<keyword evidence="10" id="KW-1185">Reference proteome</keyword>
<gene>
    <name evidence="9" type="primary">yjjL_1</name>
    <name evidence="9" type="ORF">NCTC9239_02200</name>
</gene>
<protein>
    <submittedName>
        <fullName evidence="9">L-galactonate transporter</fullName>
    </submittedName>
</protein>
<organism evidence="9 10">
    <name type="scientific">Brevundimonas vancanneytii</name>
    <dbReference type="NCBI Taxonomy" id="1325724"/>
    <lineage>
        <taxon>Bacteria</taxon>
        <taxon>Pseudomonadati</taxon>
        <taxon>Pseudomonadota</taxon>
        <taxon>Alphaproteobacteria</taxon>
        <taxon>Caulobacterales</taxon>
        <taxon>Caulobacteraceae</taxon>
        <taxon>Brevundimonas</taxon>
    </lineage>
</organism>
<keyword evidence="4 7" id="KW-1133">Transmembrane helix</keyword>
<evidence type="ECO:0000313" key="10">
    <source>
        <dbReference type="Proteomes" id="UP000309952"/>
    </source>
</evidence>
<evidence type="ECO:0000256" key="4">
    <source>
        <dbReference type="ARBA" id="ARBA00022989"/>
    </source>
</evidence>
<feature type="transmembrane region" description="Helical" evidence="7">
    <location>
        <begin position="112"/>
        <end position="134"/>
    </location>
</feature>
<dbReference type="InterPro" id="IPR044770">
    <property type="entry name" value="MFS_spinster-like"/>
</dbReference>
<dbReference type="SUPFAM" id="SSF103473">
    <property type="entry name" value="MFS general substrate transporter"/>
    <property type="match status" value="1"/>
</dbReference>
<feature type="transmembrane region" description="Helical" evidence="7">
    <location>
        <begin position="20"/>
        <end position="42"/>
    </location>
</feature>
<evidence type="ECO:0000256" key="6">
    <source>
        <dbReference type="SAM" id="MobiDB-lite"/>
    </source>
</evidence>
<accession>A0A4P1K8S1</accession>
<keyword evidence="2" id="KW-0813">Transport</keyword>
<dbReference type="Proteomes" id="UP000309952">
    <property type="component" value="Chromosome"/>
</dbReference>
<dbReference type="PROSITE" id="PS50850">
    <property type="entry name" value="MFS"/>
    <property type="match status" value="1"/>
</dbReference>
<evidence type="ECO:0000256" key="5">
    <source>
        <dbReference type="ARBA" id="ARBA00023136"/>
    </source>
</evidence>
<dbReference type="InterPro" id="IPR011701">
    <property type="entry name" value="MFS"/>
</dbReference>